<accession>A0ABV0TYS3</accession>
<evidence type="ECO:0000313" key="3">
    <source>
        <dbReference type="Proteomes" id="UP001482620"/>
    </source>
</evidence>
<comment type="caution">
    <text evidence="2">The sequence shown here is derived from an EMBL/GenBank/DDBJ whole genome shotgun (WGS) entry which is preliminary data.</text>
</comment>
<evidence type="ECO:0000313" key="2">
    <source>
        <dbReference type="EMBL" id="MEQ2237477.1"/>
    </source>
</evidence>
<proteinExistence type="predicted"/>
<gene>
    <name evidence="2" type="ORF">ILYODFUR_023473</name>
</gene>
<dbReference type="Proteomes" id="UP001482620">
    <property type="component" value="Unassembled WGS sequence"/>
</dbReference>
<protein>
    <submittedName>
        <fullName evidence="2">Uncharacterized protein</fullName>
    </submittedName>
</protein>
<organism evidence="2 3">
    <name type="scientific">Ilyodon furcidens</name>
    <name type="common">goldbreast splitfin</name>
    <dbReference type="NCBI Taxonomy" id="33524"/>
    <lineage>
        <taxon>Eukaryota</taxon>
        <taxon>Metazoa</taxon>
        <taxon>Chordata</taxon>
        <taxon>Craniata</taxon>
        <taxon>Vertebrata</taxon>
        <taxon>Euteleostomi</taxon>
        <taxon>Actinopterygii</taxon>
        <taxon>Neopterygii</taxon>
        <taxon>Teleostei</taxon>
        <taxon>Neoteleostei</taxon>
        <taxon>Acanthomorphata</taxon>
        <taxon>Ovalentaria</taxon>
        <taxon>Atherinomorphae</taxon>
        <taxon>Cyprinodontiformes</taxon>
        <taxon>Goodeidae</taxon>
        <taxon>Ilyodon</taxon>
    </lineage>
</organism>
<reference evidence="2 3" key="1">
    <citation type="submission" date="2021-06" db="EMBL/GenBank/DDBJ databases">
        <authorList>
            <person name="Palmer J.M."/>
        </authorList>
    </citation>
    <scope>NUCLEOTIDE SEQUENCE [LARGE SCALE GENOMIC DNA]</scope>
    <source>
        <strain evidence="3">if_2019</strain>
        <tissue evidence="2">Muscle</tissue>
    </source>
</reference>
<feature type="compositionally biased region" description="Polar residues" evidence="1">
    <location>
        <begin position="128"/>
        <end position="143"/>
    </location>
</feature>
<feature type="compositionally biased region" description="Polar residues" evidence="1">
    <location>
        <begin position="50"/>
        <end position="75"/>
    </location>
</feature>
<feature type="region of interest" description="Disordered" evidence="1">
    <location>
        <begin position="1"/>
        <end position="143"/>
    </location>
</feature>
<evidence type="ECO:0000256" key="1">
    <source>
        <dbReference type="SAM" id="MobiDB-lite"/>
    </source>
</evidence>
<sequence>MTNMPKHPKPWGRANRAPDVWHQTAATTRQWGQHNTSHTNTEVANKKHPTQNGRPTQMQTPGQHRQMYAPQTNEPRSPRPARQLSRPSDAPPCLPPCPRERRQPSKQKGGTEHTAKRPVSPQRRRTTNIHPSQAETTAESPNGTFSLHWMVSNVLVTARVTGSVDDPRGFA</sequence>
<feature type="compositionally biased region" description="Polar residues" evidence="1">
    <location>
        <begin position="24"/>
        <end position="43"/>
    </location>
</feature>
<keyword evidence="3" id="KW-1185">Reference proteome</keyword>
<feature type="compositionally biased region" description="Basic and acidic residues" evidence="1">
    <location>
        <begin position="98"/>
        <end position="115"/>
    </location>
</feature>
<feature type="compositionally biased region" description="Basic residues" evidence="1">
    <location>
        <begin position="1"/>
        <end position="10"/>
    </location>
</feature>
<dbReference type="EMBL" id="JAHRIQ010049031">
    <property type="protein sequence ID" value="MEQ2237477.1"/>
    <property type="molecule type" value="Genomic_DNA"/>
</dbReference>
<name>A0ABV0TYS3_9TELE</name>